<evidence type="ECO:0000259" key="1">
    <source>
        <dbReference type="Pfam" id="PF04448"/>
    </source>
</evidence>
<name>A0ABX0RSK9_9GAMM</name>
<proteinExistence type="predicted"/>
<reference evidence="2 3" key="1">
    <citation type="journal article" date="2019" name="bioRxiv">
        <title>Bacteria contribute to plant secondary compound degradation in a generalist herbivore system.</title>
        <authorList>
            <person name="Francoeur C.B."/>
            <person name="Khadempour L."/>
            <person name="Moreira-Soto R.D."/>
            <person name="Gotting K."/>
            <person name="Book A.J."/>
            <person name="Pinto-Tomas A.A."/>
            <person name="Keefover-Ring K."/>
            <person name="Currie C.R."/>
        </authorList>
    </citation>
    <scope>NUCLEOTIDE SEQUENCE [LARGE SCALE GENOMIC DNA]</scope>
    <source>
        <strain evidence="2">Al-1710</strain>
    </source>
</reference>
<dbReference type="RefSeq" id="WP_166934892.1">
    <property type="nucleotide sequence ID" value="NZ_VWXC01000013.1"/>
</dbReference>
<protein>
    <submittedName>
        <fullName evidence="2">DUF551 domain-containing protein</fullName>
    </submittedName>
</protein>
<evidence type="ECO:0000313" key="3">
    <source>
        <dbReference type="Proteomes" id="UP001515780"/>
    </source>
</evidence>
<accession>A0ABX0RSK9</accession>
<sequence>MNKLTAEKCRDLIHALKAAKSNFELDKFAEYNLQALEIALPVLEQEGGWISCNDRMPEETEIIGGDDFSPDVLTINQHGEQWVCCTHWGKWIHTKHSDCVITHWLRLPAEPQPSTTTQIDNDGWIDWGGGKCPVADDAVIEVQLRNGEVINHLCETKILIWADRGMGTDIIAYRVIENDGSK</sequence>
<dbReference type="Proteomes" id="UP001515780">
    <property type="component" value="Unassembled WGS sequence"/>
</dbReference>
<dbReference type="InterPro" id="IPR007539">
    <property type="entry name" value="DUF551"/>
</dbReference>
<dbReference type="Pfam" id="PF04448">
    <property type="entry name" value="DUF551"/>
    <property type="match status" value="1"/>
</dbReference>
<evidence type="ECO:0000313" key="2">
    <source>
        <dbReference type="EMBL" id="NIG20566.1"/>
    </source>
</evidence>
<dbReference type="EMBL" id="VWXC01000013">
    <property type="protein sequence ID" value="NIG20566.1"/>
    <property type="molecule type" value="Genomic_DNA"/>
</dbReference>
<gene>
    <name evidence="2" type="ORF">F3J37_17975</name>
</gene>
<feature type="domain" description="DUF551" evidence="1">
    <location>
        <begin position="48"/>
        <end position="112"/>
    </location>
</feature>
<organism evidence="2 3">
    <name type="scientific">Candidatus Pantoea communis</name>
    <dbReference type="NCBI Taxonomy" id="2608354"/>
    <lineage>
        <taxon>Bacteria</taxon>
        <taxon>Pseudomonadati</taxon>
        <taxon>Pseudomonadota</taxon>
        <taxon>Gammaproteobacteria</taxon>
        <taxon>Enterobacterales</taxon>
        <taxon>Erwiniaceae</taxon>
        <taxon>Pantoea</taxon>
    </lineage>
</organism>
<keyword evidence="3" id="KW-1185">Reference proteome</keyword>
<comment type="caution">
    <text evidence="2">The sequence shown here is derived from an EMBL/GenBank/DDBJ whole genome shotgun (WGS) entry which is preliminary data.</text>
</comment>